<comment type="caution">
    <text evidence="2">The sequence shown here is derived from an EMBL/GenBank/DDBJ whole genome shotgun (WGS) entry which is preliminary data.</text>
</comment>
<feature type="compositionally biased region" description="Basic and acidic residues" evidence="1">
    <location>
        <begin position="50"/>
        <end position="67"/>
    </location>
</feature>
<evidence type="ECO:0000256" key="1">
    <source>
        <dbReference type="SAM" id="MobiDB-lite"/>
    </source>
</evidence>
<name>A0AAD7PQQ9_QUISA</name>
<gene>
    <name evidence="2" type="ORF">O6P43_013570</name>
</gene>
<protein>
    <submittedName>
        <fullName evidence="2">Zinc transporter like</fullName>
    </submittedName>
</protein>
<feature type="region of interest" description="Disordered" evidence="1">
    <location>
        <begin position="50"/>
        <end position="80"/>
    </location>
</feature>
<dbReference type="EMBL" id="JARAOO010000006">
    <property type="protein sequence ID" value="KAJ7963644.1"/>
    <property type="molecule type" value="Genomic_DNA"/>
</dbReference>
<organism evidence="2 3">
    <name type="scientific">Quillaja saponaria</name>
    <name type="common">Soap bark tree</name>
    <dbReference type="NCBI Taxonomy" id="32244"/>
    <lineage>
        <taxon>Eukaryota</taxon>
        <taxon>Viridiplantae</taxon>
        <taxon>Streptophyta</taxon>
        <taxon>Embryophyta</taxon>
        <taxon>Tracheophyta</taxon>
        <taxon>Spermatophyta</taxon>
        <taxon>Magnoliopsida</taxon>
        <taxon>eudicotyledons</taxon>
        <taxon>Gunneridae</taxon>
        <taxon>Pentapetalae</taxon>
        <taxon>rosids</taxon>
        <taxon>fabids</taxon>
        <taxon>Fabales</taxon>
        <taxon>Quillajaceae</taxon>
        <taxon>Quillaja</taxon>
    </lineage>
</organism>
<feature type="compositionally biased region" description="Polar residues" evidence="1">
    <location>
        <begin position="68"/>
        <end position="80"/>
    </location>
</feature>
<keyword evidence="3" id="KW-1185">Reference proteome</keyword>
<evidence type="ECO:0000313" key="3">
    <source>
        <dbReference type="Proteomes" id="UP001163823"/>
    </source>
</evidence>
<reference evidence="2" key="1">
    <citation type="journal article" date="2023" name="Science">
        <title>Elucidation of the pathway for biosynthesis of saponin adjuvants from the soapbark tree.</title>
        <authorList>
            <person name="Reed J."/>
            <person name="Orme A."/>
            <person name="El-Demerdash A."/>
            <person name="Owen C."/>
            <person name="Martin L.B.B."/>
            <person name="Misra R.C."/>
            <person name="Kikuchi S."/>
            <person name="Rejzek M."/>
            <person name="Martin A.C."/>
            <person name="Harkess A."/>
            <person name="Leebens-Mack J."/>
            <person name="Louveau T."/>
            <person name="Stephenson M.J."/>
            <person name="Osbourn A."/>
        </authorList>
    </citation>
    <scope>NUCLEOTIDE SEQUENCE</scope>
    <source>
        <strain evidence="2">S10</strain>
    </source>
</reference>
<accession>A0AAD7PQQ9</accession>
<dbReference type="KEGG" id="qsa:O6P43_013570"/>
<evidence type="ECO:0000313" key="2">
    <source>
        <dbReference type="EMBL" id="KAJ7963644.1"/>
    </source>
</evidence>
<dbReference type="Proteomes" id="UP001163823">
    <property type="component" value="Chromosome 6"/>
</dbReference>
<proteinExistence type="predicted"/>
<dbReference type="AlphaFoldDB" id="A0AAD7PQQ9"/>
<sequence>MVHFLSDSNETFEDLTKKKYPFAYMLACDGYLLTILSDSLISFVFAKQDGGSDSRADVELQGEDSRSGRTSQSQYQNYRINENTSKLQQHSMKDKRDSIVEYRFNSTCTQSWTVTLIIKYL</sequence>